<dbReference type="OrthoDB" id="9810876at2"/>
<evidence type="ECO:0000256" key="5">
    <source>
        <dbReference type="ARBA" id="ARBA00022989"/>
    </source>
</evidence>
<feature type="transmembrane region" description="Helical" evidence="7">
    <location>
        <begin position="50"/>
        <end position="74"/>
    </location>
</feature>
<comment type="subcellular location">
    <subcellularLocation>
        <location evidence="1">Cell membrane</location>
        <topology evidence="1">Multi-pass membrane protein</topology>
    </subcellularLocation>
</comment>
<dbReference type="PANTHER" id="PTHR34184">
    <property type="entry name" value="UPF0718 PROTEIN YCGR"/>
    <property type="match status" value="1"/>
</dbReference>
<keyword evidence="3" id="KW-1003">Cell membrane</keyword>
<organism evidence="8 9">
    <name type="scientific">Paenibacillus protaetiae</name>
    <dbReference type="NCBI Taxonomy" id="2509456"/>
    <lineage>
        <taxon>Bacteria</taxon>
        <taxon>Bacillati</taxon>
        <taxon>Bacillota</taxon>
        <taxon>Bacilli</taxon>
        <taxon>Bacillales</taxon>
        <taxon>Paenibacillaceae</taxon>
        <taxon>Paenibacillus</taxon>
    </lineage>
</organism>
<evidence type="ECO:0000256" key="4">
    <source>
        <dbReference type="ARBA" id="ARBA00022692"/>
    </source>
</evidence>
<dbReference type="GO" id="GO:0005886">
    <property type="term" value="C:plasma membrane"/>
    <property type="evidence" value="ECO:0007669"/>
    <property type="project" value="UniProtKB-SubCell"/>
</dbReference>
<feature type="transmembrane region" description="Helical" evidence="7">
    <location>
        <begin position="86"/>
        <end position="109"/>
    </location>
</feature>
<feature type="transmembrane region" description="Helical" evidence="7">
    <location>
        <begin position="121"/>
        <end position="138"/>
    </location>
</feature>
<proteinExistence type="inferred from homology"/>
<evidence type="ECO:0000313" key="8">
    <source>
        <dbReference type="EMBL" id="QAY67657.1"/>
    </source>
</evidence>
<dbReference type="InterPro" id="IPR005524">
    <property type="entry name" value="DUF318"/>
</dbReference>
<sequence length="299" mass="32429">MKTFLQLNTIFLSMVMEAIPFILLGVLLSGFIQIFVTERFIARIMPKNRVLATLVGCGIGLFFPSCECGIVPITRRLMGKGMPLHAAVAFMLTGPVINPIVLFATYIAFGNDWRMVGIRGFTALGVAFCTAIILGYMFKKTPLRFPEESAAAIEASVAPVRRPWGMQIKDVLSHAVDEFFSVGKYLVLGAFIAAAMQTFIPTTTLLHMGSNPVTSSLVMIGLAFTMSLCSEADAFIASSFRTTFSTGALSAFLVYGPMIDIKNTLMLTAAFRGKFVAWLIGLVTVFTLIGSLIVGRLFG</sequence>
<evidence type="ECO:0000256" key="7">
    <source>
        <dbReference type="SAM" id="Phobius"/>
    </source>
</evidence>
<dbReference type="EMBL" id="CP035492">
    <property type="protein sequence ID" value="QAY67657.1"/>
    <property type="molecule type" value="Genomic_DNA"/>
</dbReference>
<dbReference type="Pfam" id="PF03773">
    <property type="entry name" value="ArsP_1"/>
    <property type="match status" value="1"/>
</dbReference>
<dbReference type="RefSeq" id="WP_129442590.1">
    <property type="nucleotide sequence ID" value="NZ_CP035492.1"/>
</dbReference>
<keyword evidence="9" id="KW-1185">Reference proteome</keyword>
<evidence type="ECO:0000256" key="3">
    <source>
        <dbReference type="ARBA" id="ARBA00022475"/>
    </source>
</evidence>
<dbReference type="Proteomes" id="UP000293568">
    <property type="component" value="Chromosome"/>
</dbReference>
<protein>
    <submittedName>
        <fullName evidence="8">Permease</fullName>
    </submittedName>
</protein>
<feature type="transmembrane region" description="Helical" evidence="7">
    <location>
        <begin position="234"/>
        <end position="255"/>
    </location>
</feature>
<comment type="similarity">
    <text evidence="2">Belongs to the UPF0718 family.</text>
</comment>
<reference evidence="8 9" key="1">
    <citation type="submission" date="2019-01" db="EMBL/GenBank/DDBJ databases">
        <title>Genome sequencing of strain FW100M-2.</title>
        <authorList>
            <person name="Heo J."/>
            <person name="Kim S.-J."/>
            <person name="Kim J.-S."/>
            <person name="Hong S.-B."/>
            <person name="Kwon S.-W."/>
        </authorList>
    </citation>
    <scope>NUCLEOTIDE SEQUENCE [LARGE SCALE GENOMIC DNA]</scope>
    <source>
        <strain evidence="8 9">FW100M-2</strain>
    </source>
</reference>
<evidence type="ECO:0000256" key="6">
    <source>
        <dbReference type="ARBA" id="ARBA00023136"/>
    </source>
</evidence>
<feature type="transmembrane region" description="Helical" evidence="7">
    <location>
        <begin position="212"/>
        <end position="228"/>
    </location>
</feature>
<keyword evidence="4 7" id="KW-0812">Transmembrane</keyword>
<evidence type="ECO:0000313" key="9">
    <source>
        <dbReference type="Proteomes" id="UP000293568"/>
    </source>
</evidence>
<evidence type="ECO:0000256" key="2">
    <source>
        <dbReference type="ARBA" id="ARBA00006386"/>
    </source>
</evidence>
<dbReference type="PANTHER" id="PTHR34184:SF4">
    <property type="entry name" value="UPF0718 PROTEIN YCGR"/>
    <property type="match status" value="1"/>
</dbReference>
<keyword evidence="6 7" id="KW-0472">Membrane</keyword>
<accession>A0A4P6F3D8</accession>
<feature type="transmembrane region" description="Helical" evidence="7">
    <location>
        <begin position="182"/>
        <end position="200"/>
    </location>
</feature>
<feature type="transmembrane region" description="Helical" evidence="7">
    <location>
        <begin position="18"/>
        <end position="38"/>
    </location>
</feature>
<dbReference type="KEGG" id="pprt:ET464_15980"/>
<evidence type="ECO:0000256" key="1">
    <source>
        <dbReference type="ARBA" id="ARBA00004651"/>
    </source>
</evidence>
<feature type="transmembrane region" description="Helical" evidence="7">
    <location>
        <begin position="275"/>
        <end position="298"/>
    </location>
</feature>
<dbReference type="InterPro" id="IPR052923">
    <property type="entry name" value="UPF0718"/>
</dbReference>
<keyword evidence="5 7" id="KW-1133">Transmembrane helix</keyword>
<gene>
    <name evidence="8" type="ORF">ET464_15980</name>
</gene>
<dbReference type="AlphaFoldDB" id="A0A4P6F3D8"/>
<name>A0A4P6F3D8_9BACL</name>